<dbReference type="Proteomes" id="UP000077701">
    <property type="component" value="Unassembled WGS sequence"/>
</dbReference>
<protein>
    <submittedName>
        <fullName evidence="3">Integral membrane protein</fullName>
    </submittedName>
</protein>
<dbReference type="EMBL" id="BDCX01000011">
    <property type="protein sequence ID" value="GAT68966.1"/>
    <property type="molecule type" value="Genomic_DNA"/>
</dbReference>
<feature type="chain" id="PRO_5039704712" evidence="2">
    <location>
        <begin position="16"/>
        <end position="241"/>
    </location>
</feature>
<evidence type="ECO:0000256" key="1">
    <source>
        <dbReference type="SAM" id="MobiDB-lite"/>
    </source>
</evidence>
<evidence type="ECO:0000313" key="3">
    <source>
        <dbReference type="EMBL" id="GAT68966.1"/>
    </source>
</evidence>
<name>A0A171DJF3_9ACTN</name>
<gene>
    <name evidence="3" type="ORF">PS9374_04631</name>
</gene>
<feature type="compositionally biased region" description="Low complexity" evidence="1">
    <location>
        <begin position="50"/>
        <end position="61"/>
    </location>
</feature>
<feature type="signal peptide" evidence="2">
    <location>
        <begin position="1"/>
        <end position="15"/>
    </location>
</feature>
<keyword evidence="4" id="KW-1185">Reference proteome</keyword>
<keyword evidence="2" id="KW-0732">Signal</keyword>
<proteinExistence type="predicted"/>
<organism evidence="3 4">
    <name type="scientific">Planomonospora sphaerica</name>
    <dbReference type="NCBI Taxonomy" id="161355"/>
    <lineage>
        <taxon>Bacteria</taxon>
        <taxon>Bacillati</taxon>
        <taxon>Actinomycetota</taxon>
        <taxon>Actinomycetes</taxon>
        <taxon>Streptosporangiales</taxon>
        <taxon>Streptosporangiaceae</taxon>
        <taxon>Planomonospora</taxon>
    </lineage>
</organism>
<dbReference type="STRING" id="161355.PS9374_04631"/>
<feature type="region of interest" description="Disordered" evidence="1">
    <location>
        <begin position="30"/>
        <end position="66"/>
    </location>
</feature>
<accession>A0A171DJF3</accession>
<sequence>MAALAALLAVLVAWWAGRLSTTPIPATAGAAGPSGAPAIAATGAPPPAAAAPASPTTPTSTADRHKSALAAAARAVALIGSPHLLSADGRAWLVRVLAAPAHRPQLRALLEREASAPSMVALRDDAERGVRYGLRTVPVALRAEQVHARQATVTVFAALYLAGSAQPATLGHGLTRVELTWTAVGWRVRTYRSSAAIGPIPAGYTPPDGGWRPANGDNLILLSEQLRELLSDSAAPDYAPS</sequence>
<feature type="compositionally biased region" description="Low complexity" evidence="1">
    <location>
        <begin position="30"/>
        <end position="43"/>
    </location>
</feature>
<reference evidence="3 4" key="1">
    <citation type="journal article" date="2016" name="Genome Announc.">
        <title>Draft Genome Sequence of Planomonospora sphaerica JCM9374, a Rare Actinomycete.</title>
        <authorList>
            <person name="Dohra H."/>
            <person name="Suzuki T."/>
            <person name="Inoue Y."/>
            <person name="Kodani S."/>
        </authorList>
    </citation>
    <scope>NUCLEOTIDE SEQUENCE [LARGE SCALE GENOMIC DNA]</scope>
    <source>
        <strain evidence="3 4">JCM 9374</strain>
    </source>
</reference>
<evidence type="ECO:0000313" key="4">
    <source>
        <dbReference type="Proteomes" id="UP000077701"/>
    </source>
</evidence>
<reference evidence="4" key="2">
    <citation type="submission" date="2016-04" db="EMBL/GenBank/DDBJ databases">
        <title>Planomonospora sphaerica JCM9374 whole genome shotgun sequence.</title>
        <authorList>
            <person name="Suzuki T."/>
            <person name="Dohra H."/>
            <person name="Kodani S."/>
        </authorList>
    </citation>
    <scope>NUCLEOTIDE SEQUENCE [LARGE SCALE GENOMIC DNA]</scope>
    <source>
        <strain evidence="4">JCM 9374</strain>
    </source>
</reference>
<dbReference type="AlphaFoldDB" id="A0A171DJF3"/>
<evidence type="ECO:0000256" key="2">
    <source>
        <dbReference type="SAM" id="SignalP"/>
    </source>
</evidence>
<comment type="caution">
    <text evidence="3">The sequence shown here is derived from an EMBL/GenBank/DDBJ whole genome shotgun (WGS) entry which is preliminary data.</text>
</comment>